<keyword evidence="2" id="KW-0812">Transmembrane</keyword>
<dbReference type="EMBL" id="BEGY01000150">
    <property type="protein sequence ID" value="GAX85106.1"/>
    <property type="molecule type" value="Genomic_DNA"/>
</dbReference>
<dbReference type="Proteomes" id="UP000232323">
    <property type="component" value="Unassembled WGS sequence"/>
</dbReference>
<accession>A0A250XPY9</accession>
<evidence type="ECO:0000313" key="3">
    <source>
        <dbReference type="EMBL" id="GAX85106.1"/>
    </source>
</evidence>
<organism evidence="3 4">
    <name type="scientific">Chlamydomonas eustigma</name>
    <dbReference type="NCBI Taxonomy" id="1157962"/>
    <lineage>
        <taxon>Eukaryota</taxon>
        <taxon>Viridiplantae</taxon>
        <taxon>Chlorophyta</taxon>
        <taxon>core chlorophytes</taxon>
        <taxon>Chlorophyceae</taxon>
        <taxon>CS clade</taxon>
        <taxon>Chlamydomonadales</taxon>
        <taxon>Chlamydomonadaceae</taxon>
        <taxon>Chlamydomonas</taxon>
    </lineage>
</organism>
<protein>
    <submittedName>
        <fullName evidence="3">Uncharacterized protein</fullName>
    </submittedName>
</protein>
<dbReference type="STRING" id="1157962.A0A250XPY9"/>
<keyword evidence="2" id="KW-0472">Membrane</keyword>
<feature type="region of interest" description="Disordered" evidence="1">
    <location>
        <begin position="127"/>
        <end position="214"/>
    </location>
</feature>
<evidence type="ECO:0000256" key="1">
    <source>
        <dbReference type="SAM" id="MobiDB-lite"/>
    </source>
</evidence>
<keyword evidence="2" id="KW-1133">Transmembrane helix</keyword>
<feature type="compositionally biased region" description="Basic and acidic residues" evidence="1">
    <location>
        <begin position="164"/>
        <end position="181"/>
    </location>
</feature>
<keyword evidence="4" id="KW-1185">Reference proteome</keyword>
<dbReference type="AlphaFoldDB" id="A0A250XPY9"/>
<gene>
    <name evidence="3" type="ORF">CEUSTIGMA_g12526.t1</name>
</gene>
<reference evidence="3 4" key="1">
    <citation type="submission" date="2017-08" db="EMBL/GenBank/DDBJ databases">
        <title>Acidophilic green algal genome provides insights into adaptation to an acidic environment.</title>
        <authorList>
            <person name="Hirooka S."/>
            <person name="Hirose Y."/>
            <person name="Kanesaki Y."/>
            <person name="Higuchi S."/>
            <person name="Fujiwara T."/>
            <person name="Onuma R."/>
            <person name="Era A."/>
            <person name="Ohbayashi R."/>
            <person name="Uzuka A."/>
            <person name="Nozaki H."/>
            <person name="Yoshikawa H."/>
            <person name="Miyagishima S.Y."/>
        </authorList>
    </citation>
    <scope>NUCLEOTIDE SEQUENCE [LARGE SCALE GENOMIC DNA]</scope>
    <source>
        <strain evidence="3 4">NIES-2499</strain>
    </source>
</reference>
<feature type="transmembrane region" description="Helical" evidence="2">
    <location>
        <begin position="67"/>
        <end position="88"/>
    </location>
</feature>
<proteinExistence type="predicted"/>
<evidence type="ECO:0000313" key="4">
    <source>
        <dbReference type="Proteomes" id="UP000232323"/>
    </source>
</evidence>
<name>A0A250XPY9_9CHLO</name>
<sequence length="214" mass="23396">MDSRRSDQDDVVAMQSAPAVAAEGSAASTALSGWREAWEGKGSLLLHMDFVSDIVVHTLTLAPYMHVWFLLHGLTFQALIDAILFLDIHSIMVSMFKRTRGIGTVAGISHLTDQEVDSPYKRLNVGALRGSRGSERTPPAASPGRLAAPIPRGSPQEGQQVTVDRLDDKSQLPTREDDIKFENQVGPRDTEGMRGGSAMLSRRTSIMRLRTTLN</sequence>
<evidence type="ECO:0000256" key="2">
    <source>
        <dbReference type="SAM" id="Phobius"/>
    </source>
</evidence>
<comment type="caution">
    <text evidence="3">The sequence shown here is derived from an EMBL/GenBank/DDBJ whole genome shotgun (WGS) entry which is preliminary data.</text>
</comment>